<keyword evidence="4" id="KW-1185">Reference proteome</keyword>
<dbReference type="InterPro" id="IPR000757">
    <property type="entry name" value="Beta-glucanase-like"/>
</dbReference>
<dbReference type="Gene3D" id="2.60.120.200">
    <property type="match status" value="1"/>
</dbReference>
<dbReference type="SUPFAM" id="SSF49899">
    <property type="entry name" value="Concanavalin A-like lectins/glucanases"/>
    <property type="match status" value="1"/>
</dbReference>
<evidence type="ECO:0000256" key="1">
    <source>
        <dbReference type="SAM" id="SignalP"/>
    </source>
</evidence>
<evidence type="ECO:0000313" key="3">
    <source>
        <dbReference type="EMBL" id="KAK2604564.1"/>
    </source>
</evidence>
<name>A0AAD9SCX9_PHOAM</name>
<dbReference type="GO" id="GO:0004553">
    <property type="term" value="F:hydrolase activity, hydrolyzing O-glycosyl compounds"/>
    <property type="evidence" value="ECO:0007669"/>
    <property type="project" value="InterPro"/>
</dbReference>
<gene>
    <name evidence="3" type="ORF">N8I77_007482</name>
</gene>
<evidence type="ECO:0000313" key="4">
    <source>
        <dbReference type="Proteomes" id="UP001265746"/>
    </source>
</evidence>
<dbReference type="Pfam" id="PF00722">
    <property type="entry name" value="Glyco_hydro_16"/>
    <property type="match status" value="1"/>
</dbReference>
<dbReference type="InterPro" id="IPR013320">
    <property type="entry name" value="ConA-like_dom_sf"/>
</dbReference>
<comment type="caution">
    <text evidence="3">The sequence shown here is derived from an EMBL/GenBank/DDBJ whole genome shotgun (WGS) entry which is preliminary data.</text>
</comment>
<dbReference type="CDD" id="cd00413">
    <property type="entry name" value="Glyco_hydrolase_16"/>
    <property type="match status" value="1"/>
</dbReference>
<dbReference type="AlphaFoldDB" id="A0AAD9SCX9"/>
<dbReference type="GO" id="GO:0005975">
    <property type="term" value="P:carbohydrate metabolic process"/>
    <property type="evidence" value="ECO:0007669"/>
    <property type="project" value="InterPro"/>
</dbReference>
<sequence length="385" mass="41528">MWPSKPSIATTRIGRTFLWLASAILLSQHALADCECGYSTSVSNTTDTQQQQQQSFVFTDLIEANFANVSDISKNTDWVRQEFNTSATQARGTYGEMFAVDNVEAREGGDGLQITVRSDVVEGMLSGGEIDSARLDVFYGSFRSSLKLTDVGGTVSAFFWYFNDTQEIDMEFLSKDFRTENSSYPVNLVLQSPAAAQAGFDASGTDSHKVVYLPFNPSADFHEYRFDFVPGRVAFYADGAVLAVMDDPAAVPTTAGHLALNQWSNGNALWSGGPPAEDAVMDVRYVKAYFNSSLKARQGDYAARCKDPAAAGAVCAIPAVTADNDSAAGYFFTGQKNMTDNQTVSSDNGVSGGDENGAIGRLGLQYFTWMWAAVSVLMTGCGVLL</sequence>
<dbReference type="EMBL" id="JAUJFL010000004">
    <property type="protein sequence ID" value="KAK2604564.1"/>
    <property type="molecule type" value="Genomic_DNA"/>
</dbReference>
<dbReference type="Proteomes" id="UP001265746">
    <property type="component" value="Unassembled WGS sequence"/>
</dbReference>
<feature type="chain" id="PRO_5042035488" description="GH16 domain-containing protein" evidence="1">
    <location>
        <begin position="33"/>
        <end position="385"/>
    </location>
</feature>
<dbReference type="PROSITE" id="PS51762">
    <property type="entry name" value="GH16_2"/>
    <property type="match status" value="1"/>
</dbReference>
<proteinExistence type="predicted"/>
<evidence type="ECO:0000259" key="2">
    <source>
        <dbReference type="PROSITE" id="PS51762"/>
    </source>
</evidence>
<organism evidence="3 4">
    <name type="scientific">Phomopsis amygdali</name>
    <name type="common">Fusicoccum amygdali</name>
    <dbReference type="NCBI Taxonomy" id="1214568"/>
    <lineage>
        <taxon>Eukaryota</taxon>
        <taxon>Fungi</taxon>
        <taxon>Dikarya</taxon>
        <taxon>Ascomycota</taxon>
        <taxon>Pezizomycotina</taxon>
        <taxon>Sordariomycetes</taxon>
        <taxon>Sordariomycetidae</taxon>
        <taxon>Diaporthales</taxon>
        <taxon>Diaporthaceae</taxon>
        <taxon>Diaporthe</taxon>
    </lineage>
</organism>
<feature type="signal peptide" evidence="1">
    <location>
        <begin position="1"/>
        <end position="32"/>
    </location>
</feature>
<protein>
    <recommendedName>
        <fullName evidence="2">GH16 domain-containing protein</fullName>
    </recommendedName>
</protein>
<dbReference type="PANTHER" id="PTHR38121:SF5">
    <property type="entry name" value="GH16 DOMAIN-CONTAINING PROTEIN"/>
    <property type="match status" value="1"/>
</dbReference>
<keyword evidence="1" id="KW-0732">Signal</keyword>
<feature type="domain" description="GH16" evidence="2">
    <location>
        <begin position="47"/>
        <end position="294"/>
    </location>
</feature>
<reference evidence="3" key="1">
    <citation type="submission" date="2023-06" db="EMBL/GenBank/DDBJ databases">
        <authorList>
            <person name="Noh H."/>
        </authorList>
    </citation>
    <scope>NUCLEOTIDE SEQUENCE</scope>
    <source>
        <strain evidence="3">DUCC20226</strain>
    </source>
</reference>
<dbReference type="PANTHER" id="PTHR38121">
    <property type="entry name" value="GH16 DOMAIN-CONTAINING PROTEIN"/>
    <property type="match status" value="1"/>
</dbReference>
<accession>A0AAD9SCX9</accession>